<protein>
    <submittedName>
        <fullName evidence="9">Alcohol dehydrogenase [acceptor]</fullName>
        <ecNumber evidence="9">1.1.99.-</ecNumber>
    </submittedName>
</protein>
<gene>
    <name evidence="9" type="primary">alkJ_1</name>
    <name evidence="9" type="ORF">JAN5088_01201</name>
</gene>
<feature type="domain" description="Glucose-methanol-choline oxidoreductase N-terminal" evidence="8">
    <location>
        <begin position="264"/>
        <end position="278"/>
    </location>
</feature>
<dbReference type="Proteomes" id="UP000048908">
    <property type="component" value="Unassembled WGS sequence"/>
</dbReference>
<dbReference type="Gene3D" id="3.30.560.10">
    <property type="entry name" value="Glucose Oxidase, domain 3"/>
    <property type="match status" value="1"/>
</dbReference>
<keyword evidence="4 5" id="KW-0274">FAD</keyword>
<feature type="domain" description="Glucose-methanol-choline oxidoreductase N-terminal" evidence="7">
    <location>
        <begin position="94"/>
        <end position="117"/>
    </location>
</feature>
<dbReference type="InterPro" id="IPR036188">
    <property type="entry name" value="FAD/NAD-bd_sf"/>
</dbReference>
<dbReference type="InterPro" id="IPR007867">
    <property type="entry name" value="GMC_OxRtase_C"/>
</dbReference>
<dbReference type="PROSITE" id="PS00623">
    <property type="entry name" value="GMC_OXRED_1"/>
    <property type="match status" value="1"/>
</dbReference>
<feature type="binding site" evidence="5">
    <location>
        <position position="231"/>
    </location>
    <ligand>
        <name>FAD</name>
        <dbReference type="ChEBI" id="CHEBI:57692"/>
    </ligand>
</feature>
<dbReference type="SUPFAM" id="SSF54373">
    <property type="entry name" value="FAD-linked reductases, C-terminal domain"/>
    <property type="match status" value="1"/>
</dbReference>
<evidence type="ECO:0000256" key="4">
    <source>
        <dbReference type="ARBA" id="ARBA00022827"/>
    </source>
</evidence>
<evidence type="ECO:0000259" key="7">
    <source>
        <dbReference type="PROSITE" id="PS00623"/>
    </source>
</evidence>
<evidence type="ECO:0000313" key="9">
    <source>
        <dbReference type="EMBL" id="CTQ32436.1"/>
    </source>
</evidence>
<dbReference type="EC" id="1.1.99.-" evidence="9"/>
<keyword evidence="10" id="KW-1185">Reference proteome</keyword>
<sequence length="549" mass="59361">MTGSRGMAKRLRGQEVYDYIIVGGGSAGCVMAARLSEDPRRRVCLVEAGPRDTNPLIHMPLGLALLVGSKRINWAYDTHPEPELNGRSLFWPRGKTLGGSSSINAMIYMRGHPKDYDGWEAAAGPDWGWPRVRELFLRMEGNTARSDAHHGTDGPLAVSDLRHVNPLSHAFVEAGTQCQYPENPDFNGARQEGVGLYQVTQREGRRFSAARAFLEPARDRPNLTTLTGKPVERILFEGRRAVGVALRDRDLRLNAGGEVILSGGAVNSPHLLMLSGIGPAEELARHGVPVLHDAPEVGSNLADHLDITVMASARGREGIGLAPSFLPRAVRAAWSYWRGGTGELTSNVAEAGGFVRSDPSRDRPNLQFHFLPALLRDHGRKLSWGYGMTLHVCDLLPKSRGRIGLNGPDTSMPARIEANYLSHPDDIGTLLDGLKIARGIMAAPALARHVRAEILPGPEVRTDAQLIADIRARAETIYHPVGTCRMGTDAASVVDPEARLRGIDGLRVVDASIMPNIVAGNTNAPTMMLAENVADMMLGRNGAAPEVLT</sequence>
<dbReference type="STRING" id="282197.SAMN04488517_1053"/>
<evidence type="ECO:0000256" key="3">
    <source>
        <dbReference type="ARBA" id="ARBA00022630"/>
    </source>
</evidence>
<evidence type="ECO:0000259" key="8">
    <source>
        <dbReference type="PROSITE" id="PS00624"/>
    </source>
</evidence>
<keyword evidence="3 6" id="KW-0285">Flavoprotein</keyword>
<dbReference type="InterPro" id="IPR000172">
    <property type="entry name" value="GMC_OxRdtase_N"/>
</dbReference>
<reference evidence="9 10" key="1">
    <citation type="submission" date="2015-07" db="EMBL/GenBank/DDBJ databases">
        <authorList>
            <person name="Noorani M."/>
        </authorList>
    </citation>
    <scope>NUCLEOTIDE SEQUENCE [LARGE SCALE GENOMIC DNA]</scope>
    <source>
        <strain evidence="9 10">CECT 5088</strain>
    </source>
</reference>
<evidence type="ECO:0000256" key="2">
    <source>
        <dbReference type="ARBA" id="ARBA00010790"/>
    </source>
</evidence>
<dbReference type="GO" id="GO:0050660">
    <property type="term" value="F:flavin adenine dinucleotide binding"/>
    <property type="evidence" value="ECO:0007669"/>
    <property type="project" value="InterPro"/>
</dbReference>
<dbReference type="InterPro" id="IPR012132">
    <property type="entry name" value="GMC_OxRdtase"/>
</dbReference>
<evidence type="ECO:0000256" key="5">
    <source>
        <dbReference type="PIRSR" id="PIRSR000137-2"/>
    </source>
</evidence>
<dbReference type="Pfam" id="PF05199">
    <property type="entry name" value="GMC_oxred_C"/>
    <property type="match status" value="1"/>
</dbReference>
<evidence type="ECO:0000256" key="1">
    <source>
        <dbReference type="ARBA" id="ARBA00001974"/>
    </source>
</evidence>
<comment type="cofactor">
    <cofactor evidence="1 5">
        <name>FAD</name>
        <dbReference type="ChEBI" id="CHEBI:57692"/>
    </cofactor>
</comment>
<organism evidence="9 10">
    <name type="scientific">Jannaschia rubra</name>
    <dbReference type="NCBI Taxonomy" id="282197"/>
    <lineage>
        <taxon>Bacteria</taxon>
        <taxon>Pseudomonadati</taxon>
        <taxon>Pseudomonadota</taxon>
        <taxon>Alphaproteobacteria</taxon>
        <taxon>Rhodobacterales</taxon>
        <taxon>Roseobacteraceae</taxon>
        <taxon>Jannaschia</taxon>
    </lineage>
</organism>
<proteinExistence type="inferred from homology"/>
<dbReference type="AlphaFoldDB" id="A0A0M6XMQ9"/>
<dbReference type="Pfam" id="PF00732">
    <property type="entry name" value="GMC_oxred_N"/>
    <property type="match status" value="1"/>
</dbReference>
<dbReference type="PANTHER" id="PTHR11552">
    <property type="entry name" value="GLUCOSE-METHANOL-CHOLINE GMC OXIDOREDUCTASE"/>
    <property type="match status" value="1"/>
</dbReference>
<comment type="similarity">
    <text evidence="2 6">Belongs to the GMC oxidoreductase family.</text>
</comment>
<name>A0A0M6XMQ9_9RHOB</name>
<evidence type="ECO:0000313" key="10">
    <source>
        <dbReference type="Proteomes" id="UP000048908"/>
    </source>
</evidence>
<dbReference type="Gene3D" id="3.50.50.60">
    <property type="entry name" value="FAD/NAD(P)-binding domain"/>
    <property type="match status" value="1"/>
</dbReference>
<dbReference type="GO" id="GO:0016614">
    <property type="term" value="F:oxidoreductase activity, acting on CH-OH group of donors"/>
    <property type="evidence" value="ECO:0007669"/>
    <property type="project" value="InterPro"/>
</dbReference>
<dbReference type="PANTHER" id="PTHR11552:SF147">
    <property type="entry name" value="CHOLINE DEHYDROGENASE, MITOCHONDRIAL"/>
    <property type="match status" value="1"/>
</dbReference>
<dbReference type="PROSITE" id="PS51257">
    <property type="entry name" value="PROKAR_LIPOPROTEIN"/>
    <property type="match status" value="1"/>
</dbReference>
<dbReference type="SUPFAM" id="SSF51905">
    <property type="entry name" value="FAD/NAD(P)-binding domain"/>
    <property type="match status" value="1"/>
</dbReference>
<evidence type="ECO:0000256" key="6">
    <source>
        <dbReference type="RuleBase" id="RU003968"/>
    </source>
</evidence>
<dbReference type="PROSITE" id="PS00624">
    <property type="entry name" value="GMC_OXRED_2"/>
    <property type="match status" value="1"/>
</dbReference>
<accession>A0A0M6XMQ9</accession>
<dbReference type="PIRSF" id="PIRSF000137">
    <property type="entry name" value="Alcohol_oxidase"/>
    <property type="match status" value="1"/>
</dbReference>
<dbReference type="EMBL" id="CXPG01000013">
    <property type="protein sequence ID" value="CTQ32436.1"/>
    <property type="molecule type" value="Genomic_DNA"/>
</dbReference>
<dbReference type="NCBIfam" id="NF002550">
    <property type="entry name" value="PRK02106.1"/>
    <property type="match status" value="1"/>
</dbReference>
<keyword evidence="9" id="KW-0560">Oxidoreductase</keyword>